<dbReference type="Gene3D" id="1.25.40.10">
    <property type="entry name" value="Tetratricopeptide repeat domain"/>
    <property type="match status" value="2"/>
</dbReference>
<dbReference type="PANTHER" id="PTHR47874:SF1">
    <property type="entry name" value="OS05G0407900 PROTEIN"/>
    <property type="match status" value="1"/>
</dbReference>
<dbReference type="Pfam" id="PF01535">
    <property type="entry name" value="PPR"/>
    <property type="match status" value="2"/>
</dbReference>
<dbReference type="NCBIfam" id="TIGR00756">
    <property type="entry name" value="PPR"/>
    <property type="match status" value="1"/>
</dbReference>
<accession>A0A7N0SYF0</accession>
<evidence type="ECO:0000313" key="4">
    <source>
        <dbReference type="Proteomes" id="UP000594263"/>
    </source>
</evidence>
<evidence type="ECO:0000313" key="3">
    <source>
        <dbReference type="EnsemblPlants" id="Kaladp0012s0089.1.v1.1.CDS.1"/>
    </source>
</evidence>
<dbReference type="InterPro" id="IPR002885">
    <property type="entry name" value="PPR_rpt"/>
</dbReference>
<evidence type="ECO:0000256" key="1">
    <source>
        <dbReference type="ARBA" id="ARBA00007626"/>
    </source>
</evidence>
<dbReference type="GO" id="GO:0003729">
    <property type="term" value="F:mRNA binding"/>
    <property type="evidence" value="ECO:0007669"/>
    <property type="project" value="InterPro"/>
</dbReference>
<dbReference type="EnsemblPlants" id="Kaladp0012s0089.1.v1.1">
    <property type="protein sequence ID" value="Kaladp0012s0089.1.v1.1.CDS.1"/>
    <property type="gene ID" value="Kaladp0012s0089.v1.1"/>
</dbReference>
<organism evidence="3 4">
    <name type="scientific">Kalanchoe fedtschenkoi</name>
    <name type="common">Lavender scallops</name>
    <name type="synonym">South American air plant</name>
    <dbReference type="NCBI Taxonomy" id="63787"/>
    <lineage>
        <taxon>Eukaryota</taxon>
        <taxon>Viridiplantae</taxon>
        <taxon>Streptophyta</taxon>
        <taxon>Embryophyta</taxon>
        <taxon>Tracheophyta</taxon>
        <taxon>Spermatophyta</taxon>
        <taxon>Magnoliopsida</taxon>
        <taxon>eudicotyledons</taxon>
        <taxon>Gunneridae</taxon>
        <taxon>Pentapetalae</taxon>
        <taxon>Saxifragales</taxon>
        <taxon>Crassulaceae</taxon>
        <taxon>Kalanchoe</taxon>
    </lineage>
</organism>
<reference evidence="3" key="1">
    <citation type="submission" date="2021-01" db="UniProtKB">
        <authorList>
            <consortium name="EnsemblPlants"/>
        </authorList>
    </citation>
    <scope>IDENTIFICATION</scope>
</reference>
<evidence type="ECO:0000256" key="2">
    <source>
        <dbReference type="ARBA" id="ARBA00022737"/>
    </source>
</evidence>
<sequence length="275" mass="31800">MMLVDHMEAAFGELKDFDLSPNLNTYNIVLSGYVTAWMWDGMETTLSLMKASFVEPDRTTRGIMIRGYAHSGNIQKMEETYALVKDQFVENDAAIIRIMITAYCKSKLTDRVEKIEALLKVIPESEYRPWLNVMLIKVYAQEGLLLTMEKFIDQAFAHNTVVISTQIMHAVISSYYRSNALERFERFVTRAESSGWKICRSLYHCKMVMYGFRNRLKEMENVLNEMDARRLTPTRKTFLIMSLIYLKWGEITKAKQVSGMMIKHGYNVSIQAGSS</sequence>
<dbReference type="Gramene" id="Kaladp0012s0089.1.v1.1">
    <property type="protein sequence ID" value="Kaladp0012s0089.1.v1.1.CDS.1"/>
    <property type="gene ID" value="Kaladp0012s0089.v1.1"/>
</dbReference>
<dbReference type="PANTHER" id="PTHR47874">
    <property type="entry name" value="EXPRESSED PROTEIN"/>
    <property type="match status" value="1"/>
</dbReference>
<comment type="similarity">
    <text evidence="1">Belongs to the PPR family. P subfamily.</text>
</comment>
<dbReference type="InterPro" id="IPR044179">
    <property type="entry name" value="PPR5-like"/>
</dbReference>
<protein>
    <recommendedName>
        <fullName evidence="5">Pentatricopeptide repeat-containing protein</fullName>
    </recommendedName>
</protein>
<dbReference type="OMA" id="ATICAYC"/>
<dbReference type="InterPro" id="IPR011990">
    <property type="entry name" value="TPR-like_helical_dom_sf"/>
</dbReference>
<dbReference type="Proteomes" id="UP000594263">
    <property type="component" value="Unplaced"/>
</dbReference>
<dbReference type="AlphaFoldDB" id="A0A7N0SYF0"/>
<evidence type="ECO:0008006" key="5">
    <source>
        <dbReference type="Google" id="ProtNLM"/>
    </source>
</evidence>
<proteinExistence type="inferred from homology"/>
<keyword evidence="2" id="KW-0677">Repeat</keyword>
<keyword evidence="4" id="KW-1185">Reference proteome</keyword>
<name>A0A7N0SYF0_KALFE</name>